<dbReference type="InterPro" id="IPR027267">
    <property type="entry name" value="AH/BAR_dom_sf"/>
</dbReference>
<dbReference type="PANTHER" id="PTHR23065">
    <property type="entry name" value="PROLINE-SERINE-THREONINE PHOSPHATASE INTERACTING PROTEIN 1"/>
    <property type="match status" value="1"/>
</dbReference>
<accession>A0A5M8PXE5</accession>
<dbReference type="OrthoDB" id="331602at2759"/>
<comment type="caution">
    <text evidence="5">The sequence shown here is derived from an EMBL/GenBank/DDBJ whole genome shotgun (WGS) entry which is preliminary data.</text>
</comment>
<dbReference type="GO" id="GO:0030139">
    <property type="term" value="C:endocytic vesicle"/>
    <property type="evidence" value="ECO:0007669"/>
    <property type="project" value="TreeGrafter"/>
</dbReference>
<evidence type="ECO:0000256" key="1">
    <source>
        <dbReference type="ARBA" id="ARBA00022583"/>
    </source>
</evidence>
<dbReference type="CDD" id="cd09264">
    <property type="entry name" value="AP_Syp1_MHD"/>
    <property type="match status" value="1"/>
</dbReference>
<feature type="compositionally biased region" description="Basic and acidic residues" evidence="3">
    <location>
        <begin position="313"/>
        <end position="324"/>
    </location>
</feature>
<feature type="compositionally biased region" description="Polar residues" evidence="3">
    <location>
        <begin position="237"/>
        <end position="256"/>
    </location>
</feature>
<dbReference type="Pfam" id="PF10291">
    <property type="entry name" value="muHD"/>
    <property type="match status" value="1"/>
</dbReference>
<feature type="compositionally biased region" description="Low complexity" evidence="3">
    <location>
        <begin position="453"/>
        <end position="466"/>
    </location>
</feature>
<keyword evidence="2" id="KW-0175">Coiled coil</keyword>
<dbReference type="SUPFAM" id="SSF103657">
    <property type="entry name" value="BAR/IMD domain-like"/>
    <property type="match status" value="1"/>
</dbReference>
<feature type="compositionally biased region" description="Polar residues" evidence="3">
    <location>
        <begin position="442"/>
        <end position="452"/>
    </location>
</feature>
<feature type="region of interest" description="Disordered" evidence="3">
    <location>
        <begin position="237"/>
        <end position="405"/>
    </location>
</feature>
<gene>
    <name evidence="5" type="ORF">FRX48_01130</name>
</gene>
<organism evidence="5 6">
    <name type="scientific">Lasallia pustulata</name>
    <dbReference type="NCBI Taxonomy" id="136370"/>
    <lineage>
        <taxon>Eukaryota</taxon>
        <taxon>Fungi</taxon>
        <taxon>Dikarya</taxon>
        <taxon>Ascomycota</taxon>
        <taxon>Pezizomycotina</taxon>
        <taxon>Lecanoromycetes</taxon>
        <taxon>OSLEUM clade</taxon>
        <taxon>Umbilicariomycetidae</taxon>
        <taxon>Umbilicariales</taxon>
        <taxon>Umbilicariaceae</taxon>
        <taxon>Lasallia</taxon>
    </lineage>
</organism>
<feature type="coiled-coil region" evidence="2">
    <location>
        <begin position="120"/>
        <end position="147"/>
    </location>
</feature>
<reference evidence="5 6" key="1">
    <citation type="submission" date="2019-09" db="EMBL/GenBank/DDBJ databases">
        <title>The hologenome of the rock-dwelling lichen Lasallia pustulata.</title>
        <authorList>
            <person name="Greshake Tzovaras B."/>
            <person name="Segers F."/>
            <person name="Bicker A."/>
            <person name="Dal Grande F."/>
            <person name="Otte J."/>
            <person name="Hankeln T."/>
            <person name="Schmitt I."/>
            <person name="Ebersberger I."/>
        </authorList>
    </citation>
    <scope>NUCLEOTIDE SEQUENCE [LARGE SCALE GENOMIC DNA]</scope>
    <source>
        <strain evidence="5">A1-1</strain>
    </source>
</reference>
<dbReference type="CDD" id="cd07650">
    <property type="entry name" value="F-BAR_Syp1p_like"/>
    <property type="match status" value="1"/>
</dbReference>
<evidence type="ECO:0000313" key="5">
    <source>
        <dbReference type="EMBL" id="KAA6414381.1"/>
    </source>
</evidence>
<dbReference type="InterPro" id="IPR001060">
    <property type="entry name" value="FCH_dom"/>
</dbReference>
<dbReference type="Pfam" id="PF00611">
    <property type="entry name" value="FCH"/>
    <property type="match status" value="1"/>
</dbReference>
<dbReference type="Gene3D" id="1.20.1270.60">
    <property type="entry name" value="Arfaptin homology (AH) domain/BAR domain"/>
    <property type="match status" value="1"/>
</dbReference>
<dbReference type="GO" id="GO:0032185">
    <property type="term" value="P:septin cytoskeleton organization"/>
    <property type="evidence" value="ECO:0007669"/>
    <property type="project" value="TreeGrafter"/>
</dbReference>
<evidence type="ECO:0000256" key="2">
    <source>
        <dbReference type="SAM" id="Coils"/>
    </source>
</evidence>
<feature type="domain" description="MHD" evidence="4">
    <location>
        <begin position="586"/>
        <end position="840"/>
    </location>
</feature>
<dbReference type="InterPro" id="IPR028565">
    <property type="entry name" value="MHD"/>
</dbReference>
<keyword evidence="1" id="KW-0254">Endocytosis</keyword>
<feature type="region of interest" description="Disordered" evidence="3">
    <location>
        <begin position="439"/>
        <end position="469"/>
    </location>
</feature>
<evidence type="ECO:0000313" key="6">
    <source>
        <dbReference type="Proteomes" id="UP000324767"/>
    </source>
</evidence>
<name>A0A5M8PXE5_9LECA</name>
<feature type="compositionally biased region" description="Low complexity" evidence="3">
    <location>
        <begin position="275"/>
        <end position="288"/>
    </location>
</feature>
<sequence>MDMQRQEYPALLSSLQPSQAVAVVNDRVRLIGKINADIADWLQERRRVEEAYVQGLKKLAGRRHHETSPELGIFQTPWQSIVSSTETLAQSHNMLAQRIEADVERPLREYQTKNREMQSMNTIQGNLAAMAREIEAAQKRSDKVKEKAGKMGRTANADSDLEVANQQWNSQAPFVFEQLQALDETRINHLRDVLTQLETHEVDQIERSRITAESCLNALLNVDTADEISTFVARISASSSNTTRPTVPSRQQSRGATLSPPPPSTGRDDRNSERSLSSPGVGRSGSSGAPQEQKHGRLSGLKRLGTVIGRGRSKPEPASPEKRSRSNLNPLRRGESSGAMQTIPSRDPSITNLASSPPRQERMKKQAPETPRSNLEAPRRADYTNGDAIEPAPLRFPGSGTPNGVQLHPEVAQLEDTQLPSLESRPVEKSVEVQRDAEGFSVPTSSNNDISRAQQEALASEAEQPQFKLDIRNEPIREEDGEAQTALSNVANTLRAQAQQIAPPRRLNTNRGRRDVRNTIFVPSPQAPENLDPTDTFGASASPMLATRPAALITEGHRGSDAQSVRSSHSLSSLAPNAVRHPDLHQPGLGASVVETISAWFSNGQVTKAVVIGELALAHNPTDAPTSLATESIRLENFPVLERVAPNPTFISQIPSRSGEYSVNLAQISRTTVAFKYQVHLEDLHLAAHAPMVLTPSWKIEATQASVILSYNFNPAFASAAKRSVSLKNVLVMINIENSRALSCQSRPAGTFSKEKSMIYWKMGDITLDGYAAAPQKLLARFATESEAKAGSVEVRWEISGDDAMGLGSGLSLSQSGSAREEGVDPFADEGVAANGSALWKEVPLVRKLVSGKYVAS</sequence>
<dbReference type="GO" id="GO:0006897">
    <property type="term" value="P:endocytosis"/>
    <property type="evidence" value="ECO:0007669"/>
    <property type="project" value="UniProtKB-KW"/>
</dbReference>
<dbReference type="PANTHER" id="PTHR23065:SF54">
    <property type="entry name" value="SUPPRESSOR OF YEAST PROFILIN DELETION"/>
    <property type="match status" value="1"/>
</dbReference>
<dbReference type="InterPro" id="IPR049609">
    <property type="entry name" value="Syp1-like_MHD"/>
</dbReference>
<dbReference type="SMART" id="SM00055">
    <property type="entry name" value="FCH"/>
    <property type="match status" value="1"/>
</dbReference>
<dbReference type="GO" id="GO:0032153">
    <property type="term" value="C:cell division site"/>
    <property type="evidence" value="ECO:0007669"/>
    <property type="project" value="TreeGrafter"/>
</dbReference>
<protein>
    <recommendedName>
        <fullName evidence="4">MHD domain-containing protein</fullName>
    </recommendedName>
</protein>
<dbReference type="EMBL" id="VXIT01000002">
    <property type="protein sequence ID" value="KAA6414381.1"/>
    <property type="molecule type" value="Genomic_DNA"/>
</dbReference>
<dbReference type="GO" id="GO:0005886">
    <property type="term" value="C:plasma membrane"/>
    <property type="evidence" value="ECO:0007669"/>
    <property type="project" value="TreeGrafter"/>
</dbReference>
<dbReference type="FunFam" id="1.20.1270.60:FF:000102">
    <property type="entry name" value="WGS project CABT00000000 data, contig 2.23"/>
    <property type="match status" value="1"/>
</dbReference>
<dbReference type="PROSITE" id="PS51072">
    <property type="entry name" value="MHD"/>
    <property type="match status" value="1"/>
</dbReference>
<dbReference type="Proteomes" id="UP000324767">
    <property type="component" value="Unassembled WGS sequence"/>
</dbReference>
<dbReference type="InterPro" id="IPR018808">
    <property type="entry name" value="Muniscin_C"/>
</dbReference>
<evidence type="ECO:0000256" key="3">
    <source>
        <dbReference type="SAM" id="MobiDB-lite"/>
    </source>
</evidence>
<feature type="compositionally biased region" description="Polar residues" evidence="3">
    <location>
        <begin position="338"/>
        <end position="358"/>
    </location>
</feature>
<evidence type="ECO:0000259" key="4">
    <source>
        <dbReference type="PROSITE" id="PS51072"/>
    </source>
</evidence>
<proteinExistence type="predicted"/>
<dbReference type="AlphaFoldDB" id="A0A5M8PXE5"/>